<dbReference type="PANTHER" id="PTHR46188:SF1">
    <property type="entry name" value="BOLA-LIKE PROTEIN 3"/>
    <property type="match status" value="1"/>
</dbReference>
<reference evidence="4" key="1">
    <citation type="submission" date="2025-08" db="UniProtKB">
        <authorList>
            <consortium name="RefSeq"/>
        </authorList>
    </citation>
    <scope>IDENTIFICATION</scope>
    <source>
        <tissue evidence="4">Total insect</tissue>
    </source>
</reference>
<evidence type="ECO:0000256" key="1">
    <source>
        <dbReference type="ARBA" id="ARBA00005578"/>
    </source>
</evidence>
<dbReference type="SUPFAM" id="SSF82657">
    <property type="entry name" value="BolA-like"/>
    <property type="match status" value="1"/>
</dbReference>
<organism evidence="4">
    <name type="scientific">Thrips palmi</name>
    <name type="common">Melon thrips</name>
    <dbReference type="NCBI Taxonomy" id="161013"/>
    <lineage>
        <taxon>Eukaryota</taxon>
        <taxon>Metazoa</taxon>
        <taxon>Ecdysozoa</taxon>
        <taxon>Arthropoda</taxon>
        <taxon>Hexapoda</taxon>
        <taxon>Insecta</taxon>
        <taxon>Pterygota</taxon>
        <taxon>Neoptera</taxon>
        <taxon>Paraneoptera</taxon>
        <taxon>Thysanoptera</taxon>
        <taxon>Terebrantia</taxon>
        <taxon>Thripoidea</taxon>
        <taxon>Thripidae</taxon>
        <taxon>Thrips</taxon>
    </lineage>
</organism>
<dbReference type="Gene3D" id="3.30.300.90">
    <property type="entry name" value="BolA-like"/>
    <property type="match status" value="1"/>
</dbReference>
<dbReference type="GeneID" id="117642692"/>
<dbReference type="Pfam" id="PF01722">
    <property type="entry name" value="BolA"/>
    <property type="match status" value="1"/>
</dbReference>
<dbReference type="InterPro" id="IPR036065">
    <property type="entry name" value="BolA-like_sf"/>
</dbReference>
<dbReference type="FunCoup" id="A0A6P8YJY9">
    <property type="interactions" value="1367"/>
</dbReference>
<evidence type="ECO:0000313" key="4">
    <source>
        <dbReference type="RefSeq" id="XP_034237021.1"/>
    </source>
</evidence>
<dbReference type="GO" id="GO:0005759">
    <property type="term" value="C:mitochondrial matrix"/>
    <property type="evidence" value="ECO:0007669"/>
    <property type="project" value="TreeGrafter"/>
</dbReference>
<dbReference type="InterPro" id="IPR052275">
    <property type="entry name" value="Mt_Fe-S_assembly_factor"/>
</dbReference>
<dbReference type="PANTHER" id="PTHR46188">
    <property type="entry name" value="BOLA-LIKE PROTEIN 3"/>
    <property type="match status" value="1"/>
</dbReference>
<sequence length="105" mass="11731">MFSRVRKFLDTKQLLIAARRFENHGAPTQPSGEDKLKTILQKSFPNAKVIEVVDISGGCGAMYDITVLAPELKGLSIVKQHRMINEVLKEEIKDMHGLRINTSAP</sequence>
<dbReference type="KEGG" id="tpal:117642692"/>
<dbReference type="InterPro" id="IPR002634">
    <property type="entry name" value="BolA"/>
</dbReference>
<dbReference type="InParanoid" id="A0A6P8YJY9"/>
<evidence type="ECO:0000256" key="2">
    <source>
        <dbReference type="RuleBase" id="RU003860"/>
    </source>
</evidence>
<evidence type="ECO:0000313" key="3">
    <source>
        <dbReference type="Proteomes" id="UP000515158"/>
    </source>
</evidence>
<dbReference type="OrthoDB" id="203381at2759"/>
<dbReference type="AlphaFoldDB" id="A0A6P8YJY9"/>
<accession>A0A6P8YJY9</accession>
<gene>
    <name evidence="4" type="primary">LOC117642692</name>
</gene>
<proteinExistence type="inferred from homology"/>
<comment type="similarity">
    <text evidence="1 2">Belongs to the BolA/IbaG family.</text>
</comment>
<protein>
    <submittedName>
        <fullName evidence="4">BolA-like protein 3</fullName>
    </submittedName>
</protein>
<keyword evidence="3" id="KW-1185">Reference proteome</keyword>
<name>A0A6P8YJY9_THRPL</name>
<dbReference type="Proteomes" id="UP000515158">
    <property type="component" value="Unplaced"/>
</dbReference>
<dbReference type="RefSeq" id="XP_034237021.1">
    <property type="nucleotide sequence ID" value="XM_034381130.1"/>
</dbReference>